<gene>
    <name evidence="2" type="ORF">GIS00_05055</name>
</gene>
<organism evidence="2 3">
    <name type="scientific">Nakamurella alba</name>
    <dbReference type="NCBI Taxonomy" id="2665158"/>
    <lineage>
        <taxon>Bacteria</taxon>
        <taxon>Bacillati</taxon>
        <taxon>Actinomycetota</taxon>
        <taxon>Actinomycetes</taxon>
        <taxon>Nakamurellales</taxon>
        <taxon>Nakamurellaceae</taxon>
        <taxon>Nakamurella</taxon>
    </lineage>
</organism>
<keyword evidence="1" id="KW-0472">Membrane</keyword>
<accession>A0A7K1FGR2</accession>
<feature type="transmembrane region" description="Helical" evidence="1">
    <location>
        <begin position="390"/>
        <end position="410"/>
    </location>
</feature>
<dbReference type="AlphaFoldDB" id="A0A7K1FGR2"/>
<keyword evidence="1" id="KW-0812">Transmembrane</keyword>
<comment type="caution">
    <text evidence="2">The sequence shown here is derived from an EMBL/GenBank/DDBJ whole genome shotgun (WGS) entry which is preliminary data.</text>
</comment>
<proteinExistence type="predicted"/>
<evidence type="ECO:0000256" key="1">
    <source>
        <dbReference type="SAM" id="Phobius"/>
    </source>
</evidence>
<protein>
    <submittedName>
        <fullName evidence="2">LPXTG cell wall anchor domain-containing protein</fullName>
    </submittedName>
</protein>
<name>A0A7K1FGR2_9ACTN</name>
<dbReference type="EMBL" id="WLYK01000001">
    <property type="protein sequence ID" value="MTD13317.1"/>
    <property type="molecule type" value="Genomic_DNA"/>
</dbReference>
<keyword evidence="3" id="KW-1185">Reference proteome</keyword>
<sequence length="419" mass="41593">MSGPCEHLAASEQVMDRKPATNYGRTTMTATRWRGLAGGALAAAVLTAGVLVGTAGSAVAAPLGEFTVTPDTVAPGGGFTFAGTGCLPMELGEPDPQVLLYILAVNGEPVVPVRTTKGTSAPTDQVIATSRAEPTDPVPSTVAEVRGSAPADETIIDVVDVQPDGTWAVTYPPGETVAGVVFTIGALCSGYNSSFEYEPVKLTFESGPAEMYLPGFAAGAVPQVRPGLTYDVVGFFFEPGEEVSLAMDGTPGSLGTLIADENGDVAATFTVPAGMPAGQYTLTLTGLTSGITSQTVVQVLSASAPVTTTVTTVPSVTTVTTVPIAPAAPTGSTAAGGFPVTAVPVAATGTDLASAGAAGTTAGTPDASQPAGYSGGGYVDPQLASTGTDAGVLLPIGALMALAGAGLLLAGRRRAVRHH</sequence>
<keyword evidence="1" id="KW-1133">Transmembrane helix</keyword>
<dbReference type="NCBIfam" id="TIGR01167">
    <property type="entry name" value="LPXTG_anchor"/>
    <property type="match status" value="1"/>
</dbReference>
<reference evidence="2 3" key="1">
    <citation type="submission" date="2019-11" db="EMBL/GenBank/DDBJ databases">
        <authorList>
            <person name="Jiang L.-Q."/>
        </authorList>
    </citation>
    <scope>NUCLEOTIDE SEQUENCE [LARGE SCALE GENOMIC DNA]</scope>
    <source>
        <strain evidence="2 3">YIM 132087</strain>
    </source>
</reference>
<evidence type="ECO:0000313" key="3">
    <source>
        <dbReference type="Proteomes" id="UP000460221"/>
    </source>
</evidence>
<evidence type="ECO:0000313" key="2">
    <source>
        <dbReference type="EMBL" id="MTD13317.1"/>
    </source>
</evidence>
<dbReference type="Proteomes" id="UP000460221">
    <property type="component" value="Unassembled WGS sequence"/>
</dbReference>